<keyword evidence="1" id="KW-0645">Protease</keyword>
<dbReference type="RefSeq" id="WP_118924494.1">
    <property type="nucleotide sequence ID" value="NZ_QXGH01000012.1"/>
</dbReference>
<dbReference type="AlphaFoldDB" id="A0A417Y4P5"/>
<keyword evidence="3" id="KW-0378">Hydrolase</keyword>
<evidence type="ECO:0000256" key="2">
    <source>
        <dbReference type="ARBA" id="ARBA00022729"/>
    </source>
</evidence>
<dbReference type="InterPro" id="IPR029058">
    <property type="entry name" value="AB_hydrolase_fold"/>
</dbReference>
<dbReference type="OrthoDB" id="3979391at2"/>
<keyword evidence="6" id="KW-1185">Reference proteome</keyword>
<dbReference type="EMBL" id="QXGH01000012">
    <property type="protein sequence ID" value="RHW27643.1"/>
    <property type="molecule type" value="Genomic_DNA"/>
</dbReference>
<dbReference type="SUPFAM" id="SSF53474">
    <property type="entry name" value="alpha/beta-Hydrolases"/>
    <property type="match status" value="1"/>
</dbReference>
<organism evidence="5 6">
    <name type="scientific">Nocardioides immobilis</name>
    <dbReference type="NCBI Taxonomy" id="2049295"/>
    <lineage>
        <taxon>Bacteria</taxon>
        <taxon>Bacillati</taxon>
        <taxon>Actinomycetota</taxon>
        <taxon>Actinomycetes</taxon>
        <taxon>Propionibacteriales</taxon>
        <taxon>Nocardioidaceae</taxon>
        <taxon>Nocardioides</taxon>
    </lineage>
</organism>
<dbReference type="Proteomes" id="UP000283644">
    <property type="component" value="Unassembled WGS sequence"/>
</dbReference>
<evidence type="ECO:0000256" key="3">
    <source>
        <dbReference type="ARBA" id="ARBA00022801"/>
    </source>
</evidence>
<dbReference type="GO" id="GO:0006508">
    <property type="term" value="P:proteolysis"/>
    <property type="evidence" value="ECO:0007669"/>
    <property type="project" value="UniProtKB-KW"/>
</dbReference>
<dbReference type="InterPro" id="IPR008761">
    <property type="entry name" value="Peptidase_S37"/>
</dbReference>
<dbReference type="PANTHER" id="PTHR11010:SF38">
    <property type="entry name" value="LYSOSOMAL PRO-X CARBOXYPEPTIDASE"/>
    <property type="match status" value="1"/>
</dbReference>
<keyword evidence="5" id="KW-0031">Aminopeptidase</keyword>
<dbReference type="PANTHER" id="PTHR11010">
    <property type="entry name" value="PROTEASE S28 PRO-X CARBOXYPEPTIDASE-RELATED"/>
    <property type="match status" value="1"/>
</dbReference>
<evidence type="ECO:0000313" key="6">
    <source>
        <dbReference type="Proteomes" id="UP000283644"/>
    </source>
</evidence>
<feature type="chain" id="PRO_5019177611" evidence="4">
    <location>
        <begin position="29"/>
        <end position="494"/>
    </location>
</feature>
<keyword evidence="2 4" id="KW-0732">Signal</keyword>
<evidence type="ECO:0000256" key="1">
    <source>
        <dbReference type="ARBA" id="ARBA00022670"/>
    </source>
</evidence>
<dbReference type="GO" id="GO:0008239">
    <property type="term" value="F:dipeptidyl-peptidase activity"/>
    <property type="evidence" value="ECO:0007669"/>
    <property type="project" value="TreeGrafter"/>
</dbReference>
<dbReference type="Gene3D" id="3.40.50.1820">
    <property type="entry name" value="alpha/beta hydrolase"/>
    <property type="match status" value="1"/>
</dbReference>
<sequence length="494" mass="55369">MAGRVRALVCATASVLGLSLLVAPPAPAEVATTSTTTGSAIAAEASPLLERIRRMGIVTRATELRAPRGTRFFRITVAVPVDHAQPDGPTFELRVNLLHRGFARPMVVETSGYRLWDAPYRSEVTHIVDGNQLDIEHRFFAPSLPEQPDWETQLTIRQVADDHHRVITAFKHLYEGRWLSTGDSKGGMAATYHRRFYPGDVAATIAYVAPNDAVDDRDAYPAFLARVGGPRLADCRDRLVALQRRVLQRRGWFRDRLSAHSSEHVLSWSYIGGVDVGLEASVIDFYFGFWQYWGAAACRTVPVARRISNAQVWRYIDSVNPWSNLSDQRRFYSLPYHYQAAAQIGGPQPFEGRLRDLLKHPGTDTPANILPKAMKPVPNDPSAMADIDAWVRTSARRMLFVDGQFDPWAAEPFRCGADAAERECRRVVVPRGTHGAVIADLPRRARVRTLRVIRGWAGVRSVRGRTTSSYDDARWIPELDGRYLEYVRSGRRSG</sequence>
<dbReference type="Pfam" id="PF05576">
    <property type="entry name" value="Peptidase_S37"/>
    <property type="match status" value="1"/>
</dbReference>
<dbReference type="GO" id="GO:0004177">
    <property type="term" value="F:aminopeptidase activity"/>
    <property type="evidence" value="ECO:0007669"/>
    <property type="project" value="UniProtKB-KW"/>
</dbReference>
<evidence type="ECO:0000256" key="4">
    <source>
        <dbReference type="SAM" id="SignalP"/>
    </source>
</evidence>
<dbReference type="ESTHER" id="strgg-b1vwx6">
    <property type="family name" value="Peptidase_S37"/>
</dbReference>
<name>A0A417Y4P5_9ACTN</name>
<reference evidence="5 6" key="1">
    <citation type="submission" date="2018-09" db="EMBL/GenBank/DDBJ databases">
        <title>Genome sequencing of Nocardioides immobilis CCTCC AB 2017083 for comparison to Nocardioides silvaticus.</title>
        <authorList>
            <person name="Li C."/>
            <person name="Wang G."/>
        </authorList>
    </citation>
    <scope>NUCLEOTIDE SEQUENCE [LARGE SCALE GENOMIC DNA]</scope>
    <source>
        <strain evidence="5 6">CCTCC AB 2017083</strain>
    </source>
</reference>
<accession>A0A417Y4P5</accession>
<gene>
    <name evidence="5" type="ORF">D0Z08_08190</name>
</gene>
<comment type="caution">
    <text evidence="5">The sequence shown here is derived from an EMBL/GenBank/DDBJ whole genome shotgun (WGS) entry which is preliminary data.</text>
</comment>
<proteinExistence type="predicted"/>
<protein>
    <submittedName>
        <fullName evidence="5">Aminopeptidase</fullName>
    </submittedName>
</protein>
<feature type="signal peptide" evidence="4">
    <location>
        <begin position="1"/>
        <end position="28"/>
    </location>
</feature>
<evidence type="ECO:0000313" key="5">
    <source>
        <dbReference type="EMBL" id="RHW27643.1"/>
    </source>
</evidence>